<feature type="non-terminal residue" evidence="2">
    <location>
        <position position="1"/>
    </location>
</feature>
<comment type="caution">
    <text evidence="2">The sequence shown here is derived from an EMBL/GenBank/DDBJ whole genome shotgun (WGS) entry which is preliminary data.</text>
</comment>
<gene>
    <name evidence="2" type="ORF">OC846_006952</name>
</gene>
<feature type="non-terminal residue" evidence="2">
    <location>
        <position position="361"/>
    </location>
</feature>
<dbReference type="Pfam" id="PF08101">
    <property type="entry name" value="Msb1-Mug8_dom"/>
    <property type="match status" value="1"/>
</dbReference>
<feature type="domain" description="Meiotically up-regulated protein Msb1/Mug8" evidence="1">
    <location>
        <begin position="164"/>
        <end position="272"/>
    </location>
</feature>
<protein>
    <recommendedName>
        <fullName evidence="1">Meiotically up-regulated protein Msb1/Mug8 domain-containing protein</fullName>
    </recommendedName>
</protein>
<dbReference type="InterPro" id="IPR012965">
    <property type="entry name" value="Msb1/Mug8_dom"/>
</dbReference>
<dbReference type="EMBL" id="JAPDMZ010000769">
    <property type="protein sequence ID" value="KAK0541760.1"/>
    <property type="molecule type" value="Genomic_DNA"/>
</dbReference>
<accession>A0AAN6GK43</accession>
<dbReference type="InterPro" id="IPR008936">
    <property type="entry name" value="Rho_GTPase_activation_prot"/>
</dbReference>
<reference evidence="2" key="1">
    <citation type="journal article" date="2023" name="PhytoFront">
        <title>Draft Genome Resources of Seven Strains of Tilletia horrida, Causal Agent of Kernel Smut of Rice.</title>
        <authorList>
            <person name="Khanal S."/>
            <person name="Antony Babu S."/>
            <person name="Zhou X.G."/>
        </authorList>
    </citation>
    <scope>NUCLEOTIDE SEQUENCE</scope>
    <source>
        <strain evidence="2">TX6</strain>
    </source>
</reference>
<evidence type="ECO:0000313" key="2">
    <source>
        <dbReference type="EMBL" id="KAK0541760.1"/>
    </source>
</evidence>
<evidence type="ECO:0000259" key="1">
    <source>
        <dbReference type="Pfam" id="PF08101"/>
    </source>
</evidence>
<dbReference type="InterPro" id="IPR037508">
    <property type="entry name" value="Msb1/Mug8"/>
</dbReference>
<dbReference type="Gene3D" id="1.10.555.10">
    <property type="entry name" value="Rho GTPase activation protein"/>
    <property type="match status" value="1"/>
</dbReference>
<name>A0AAN6GK43_9BASI</name>
<organism evidence="2 3">
    <name type="scientific">Tilletia horrida</name>
    <dbReference type="NCBI Taxonomy" id="155126"/>
    <lineage>
        <taxon>Eukaryota</taxon>
        <taxon>Fungi</taxon>
        <taxon>Dikarya</taxon>
        <taxon>Basidiomycota</taxon>
        <taxon>Ustilaginomycotina</taxon>
        <taxon>Exobasidiomycetes</taxon>
        <taxon>Tilletiales</taxon>
        <taxon>Tilletiaceae</taxon>
        <taxon>Tilletia</taxon>
    </lineage>
</organism>
<dbReference type="Proteomes" id="UP001176517">
    <property type="component" value="Unassembled WGS sequence"/>
</dbReference>
<sequence>IFRPLRLAESHQELDALIRLFLLSIDSERFTPIFEANTGGAPAAQAYAATSAAAVNAAIAPIGSGSTVGIPAGSCLNAPEDASAGTSAIVGMSESSSLLSQTTSGKASELLQLFDEKLDAQSARSRLEERIRYAPVLDVVALFKWGLRHLKVGPADFGVTGTGVDAYSWYDNFRHDEKKANYPLNAYSKYLGPRLPSATAALLSTVFELMSSVSAHHLTNFMPACTITRVLGYWVLGRIAPDHAPPNFTSLNTKWTRAVTITGHLFLAYLRISDLDVEDYAANGARDEFMSDADRVSRGTPQLPPALRSHRVAMIKATVRTENVVVSLKRPRTPSDSLTAALSAEGCDAEEDELVSWDIIQ</sequence>
<dbReference type="PANTHER" id="PTHR28093:SF1">
    <property type="entry name" value="MORPHOGENESIS-RELATED PROTEIN MSB1"/>
    <property type="match status" value="1"/>
</dbReference>
<keyword evidence="3" id="KW-1185">Reference proteome</keyword>
<dbReference type="PANTHER" id="PTHR28093">
    <property type="entry name" value="MORPHOGENESIS-RELATED PROTEIN MSB1"/>
    <property type="match status" value="1"/>
</dbReference>
<dbReference type="AlphaFoldDB" id="A0AAN6GK43"/>
<proteinExistence type="predicted"/>
<evidence type="ECO:0000313" key="3">
    <source>
        <dbReference type="Proteomes" id="UP001176517"/>
    </source>
</evidence>